<evidence type="ECO:0000313" key="3">
    <source>
        <dbReference type="EnsemblPlants" id="PNT71822"/>
    </source>
</evidence>
<dbReference type="Proteomes" id="UP000008810">
    <property type="component" value="Chromosome 2"/>
</dbReference>
<dbReference type="Gramene" id="PNT71822">
    <property type="protein sequence ID" value="PNT71822"/>
    <property type="gene ID" value="BRADI_2g36012v3"/>
</dbReference>
<dbReference type="EMBL" id="CM000881">
    <property type="protein sequence ID" value="PNT71826.1"/>
    <property type="molecule type" value="Genomic_DNA"/>
</dbReference>
<reference evidence="3" key="3">
    <citation type="submission" date="2018-08" db="UniProtKB">
        <authorList>
            <consortium name="EnsemblPlants"/>
        </authorList>
    </citation>
    <scope>IDENTIFICATION</scope>
    <source>
        <strain evidence="3">cv. Bd21</strain>
    </source>
</reference>
<feature type="compositionally biased region" description="Basic residues" evidence="1">
    <location>
        <begin position="52"/>
        <end position="61"/>
    </location>
</feature>
<gene>
    <name evidence="2" type="ORF">BRADI_2g36012v3</name>
</gene>
<dbReference type="EnsemblPlants" id="PNT71825">
    <property type="protein sequence ID" value="PNT71825"/>
    <property type="gene ID" value="BRADI_2g36012v3"/>
</dbReference>
<protein>
    <submittedName>
        <fullName evidence="2 3">Uncharacterized protein</fullName>
    </submittedName>
</protein>
<evidence type="ECO:0000313" key="2">
    <source>
        <dbReference type="EMBL" id="PNT71826.1"/>
    </source>
</evidence>
<dbReference type="InParanoid" id="A0A2K2DC05"/>
<dbReference type="EMBL" id="CM000881">
    <property type="protein sequence ID" value="PNT71825.1"/>
    <property type="molecule type" value="Genomic_DNA"/>
</dbReference>
<dbReference type="AlphaFoldDB" id="A0A2K2DC05"/>
<dbReference type="Gramene" id="PNT71825">
    <property type="protein sequence ID" value="PNT71825"/>
    <property type="gene ID" value="BRADI_2g36012v3"/>
</dbReference>
<dbReference type="EMBL" id="CM000881">
    <property type="protein sequence ID" value="PNT71824.1"/>
    <property type="molecule type" value="Genomic_DNA"/>
</dbReference>
<dbReference type="Gramene" id="PNT71826">
    <property type="protein sequence ID" value="PNT71826"/>
    <property type="gene ID" value="BRADI_2g36012v3"/>
</dbReference>
<accession>A0A2K2DC05</accession>
<dbReference type="EnsemblPlants" id="PNT71823">
    <property type="protein sequence ID" value="PNT71823"/>
    <property type="gene ID" value="BRADI_2g36012v3"/>
</dbReference>
<dbReference type="EnsemblPlants" id="PNT71822">
    <property type="protein sequence ID" value="PNT71822"/>
    <property type="gene ID" value="BRADI_2g36012v3"/>
</dbReference>
<evidence type="ECO:0000313" key="4">
    <source>
        <dbReference type="Proteomes" id="UP000008810"/>
    </source>
</evidence>
<sequence>MGASAKNQKNTASGGSSTGELNGAASIFGSVADGVPGAGGGRGKMELGRRGGGGRRGARDHRRFLAAASTANGERYRGFAVGRRWDLGGPLPVARRVSVG</sequence>
<dbReference type="EMBL" id="CM000881">
    <property type="protein sequence ID" value="PNT71823.1"/>
    <property type="molecule type" value="Genomic_DNA"/>
</dbReference>
<dbReference type="Gramene" id="PNT71824">
    <property type="protein sequence ID" value="PNT71824"/>
    <property type="gene ID" value="BRADI_2g36012v3"/>
</dbReference>
<organism evidence="2">
    <name type="scientific">Brachypodium distachyon</name>
    <name type="common">Purple false brome</name>
    <name type="synonym">Trachynia distachya</name>
    <dbReference type="NCBI Taxonomy" id="15368"/>
    <lineage>
        <taxon>Eukaryota</taxon>
        <taxon>Viridiplantae</taxon>
        <taxon>Streptophyta</taxon>
        <taxon>Embryophyta</taxon>
        <taxon>Tracheophyta</taxon>
        <taxon>Spermatophyta</taxon>
        <taxon>Magnoliopsida</taxon>
        <taxon>Liliopsida</taxon>
        <taxon>Poales</taxon>
        <taxon>Poaceae</taxon>
        <taxon>BOP clade</taxon>
        <taxon>Pooideae</taxon>
        <taxon>Stipodae</taxon>
        <taxon>Brachypodieae</taxon>
        <taxon>Brachypodium</taxon>
    </lineage>
</organism>
<reference evidence="2 3" key="1">
    <citation type="journal article" date="2010" name="Nature">
        <title>Genome sequencing and analysis of the model grass Brachypodium distachyon.</title>
        <authorList>
            <consortium name="International Brachypodium Initiative"/>
        </authorList>
    </citation>
    <scope>NUCLEOTIDE SEQUENCE [LARGE SCALE GENOMIC DNA]</scope>
    <source>
        <strain evidence="2 3">Bd21</strain>
    </source>
</reference>
<keyword evidence="4" id="KW-1185">Reference proteome</keyword>
<feature type="compositionally biased region" description="Polar residues" evidence="1">
    <location>
        <begin position="1"/>
        <end position="20"/>
    </location>
</feature>
<evidence type="ECO:0000256" key="1">
    <source>
        <dbReference type="SAM" id="MobiDB-lite"/>
    </source>
</evidence>
<dbReference type="EnsemblPlants" id="PNT71826">
    <property type="protein sequence ID" value="PNT71826"/>
    <property type="gene ID" value="BRADI_2g36012v3"/>
</dbReference>
<dbReference type="Gramene" id="PNT71823">
    <property type="protein sequence ID" value="PNT71823"/>
    <property type="gene ID" value="BRADI_2g36012v3"/>
</dbReference>
<dbReference type="EMBL" id="CM000881">
    <property type="protein sequence ID" value="PNT71822.1"/>
    <property type="molecule type" value="Genomic_DNA"/>
</dbReference>
<feature type="region of interest" description="Disordered" evidence="1">
    <location>
        <begin position="1"/>
        <end position="61"/>
    </location>
</feature>
<name>A0A2K2DC05_BRADI</name>
<dbReference type="EnsemblPlants" id="PNT71824">
    <property type="protein sequence ID" value="PNT71824"/>
    <property type="gene ID" value="BRADI_2g36012v3"/>
</dbReference>
<reference evidence="2" key="2">
    <citation type="submission" date="2017-06" db="EMBL/GenBank/DDBJ databases">
        <title>WGS assembly of Brachypodium distachyon.</title>
        <authorList>
            <consortium name="The International Brachypodium Initiative"/>
            <person name="Lucas S."/>
            <person name="Harmon-Smith M."/>
            <person name="Lail K."/>
            <person name="Tice H."/>
            <person name="Grimwood J."/>
            <person name="Bruce D."/>
            <person name="Barry K."/>
            <person name="Shu S."/>
            <person name="Lindquist E."/>
            <person name="Wang M."/>
            <person name="Pitluck S."/>
            <person name="Vogel J.P."/>
            <person name="Garvin D.F."/>
            <person name="Mockler T.C."/>
            <person name="Schmutz J."/>
            <person name="Rokhsar D."/>
            <person name="Bevan M.W."/>
        </authorList>
    </citation>
    <scope>NUCLEOTIDE SEQUENCE</scope>
    <source>
        <strain evidence="2">Bd21</strain>
    </source>
</reference>
<proteinExistence type="predicted"/>